<comment type="cofactor">
    <cofactor evidence="1">
        <name>Mg(2+)</name>
        <dbReference type="ChEBI" id="CHEBI:18420"/>
    </cofactor>
</comment>
<keyword evidence="3" id="KW-0378">Hydrolase</keyword>
<proteinExistence type="predicted"/>
<evidence type="ECO:0000256" key="3">
    <source>
        <dbReference type="ARBA" id="ARBA00022801"/>
    </source>
</evidence>
<evidence type="ECO:0000313" key="7">
    <source>
        <dbReference type="EMBL" id="RPD40225.1"/>
    </source>
</evidence>
<dbReference type="Pfam" id="PF10150">
    <property type="entry name" value="RNase_E_G"/>
    <property type="match status" value="1"/>
</dbReference>
<evidence type="ECO:0000256" key="5">
    <source>
        <dbReference type="ARBA" id="ARBA00022884"/>
    </source>
</evidence>
<dbReference type="GO" id="GO:0005737">
    <property type="term" value="C:cytoplasm"/>
    <property type="evidence" value="ECO:0007669"/>
    <property type="project" value="TreeGrafter"/>
</dbReference>
<dbReference type="InterPro" id="IPR019307">
    <property type="entry name" value="RNA-bd_AU-1/RNase_E/G"/>
</dbReference>
<keyword evidence="4" id="KW-0460">Magnesium</keyword>
<evidence type="ECO:0000313" key="8">
    <source>
        <dbReference type="Proteomes" id="UP000279089"/>
    </source>
</evidence>
<dbReference type="GO" id="GO:0006364">
    <property type="term" value="P:rRNA processing"/>
    <property type="evidence" value="ECO:0007669"/>
    <property type="project" value="TreeGrafter"/>
</dbReference>
<keyword evidence="8" id="KW-1185">Reference proteome</keyword>
<gene>
    <name evidence="7" type="ORF">EG028_16380</name>
</gene>
<organism evidence="7 8">
    <name type="scientific">Chitinophaga barathri</name>
    <dbReference type="NCBI Taxonomy" id="1647451"/>
    <lineage>
        <taxon>Bacteria</taxon>
        <taxon>Pseudomonadati</taxon>
        <taxon>Bacteroidota</taxon>
        <taxon>Chitinophagia</taxon>
        <taxon>Chitinophagales</taxon>
        <taxon>Chitinophagaceae</taxon>
        <taxon>Chitinophaga</taxon>
    </lineage>
</organism>
<dbReference type="EMBL" id="RMBX01000008">
    <property type="protein sequence ID" value="RPD40225.1"/>
    <property type="molecule type" value="Genomic_DNA"/>
</dbReference>
<feature type="domain" description="RNA-binding protein AU-1/Ribonuclease E/G" evidence="6">
    <location>
        <begin position="143"/>
        <end position="412"/>
    </location>
</feature>
<reference evidence="8" key="1">
    <citation type="submission" date="2018-11" db="EMBL/GenBank/DDBJ databases">
        <title>Chitinophaga lutea sp.nov., isolate from arsenic contaminated soil.</title>
        <authorList>
            <person name="Zong Y."/>
        </authorList>
    </citation>
    <scope>NUCLEOTIDE SEQUENCE [LARGE SCALE GENOMIC DNA]</scope>
    <source>
        <strain evidence="8">YLT18</strain>
    </source>
</reference>
<sequence length="516" mass="58401">MNKELIINAAPSGVEIALLEDKKLVELHHESGNPNFAVGDLYLGKVKKLIPGLNAAFVDVGFEKDAFLHYTDLSPYIRSLLKFTQQSISDKSETFDFGKFKNEPEIVKTGKITEVLGGKPNILVQILKEPISSKGPRLSCEISLPGRFIVITPFNNIVAVSKKIHSSEERKRLQKIVEAIKPPNFGVIVRTAAEGKKTAELHEDLTTLVSTWKTIQENLRNGQAPQKILSEQTKTTSILRDLLNESFNRIVINDKNIYTDTKTYIQKIAPEKQDIVTYYHNGAPIFDHFGVTRQVKASFGKTVNLDSGVYLIIEATEALHVIDVNSGYKSSSNNQEQNALASNLEAAAEIARQLRLRDLGGIIIIDFIDMKLPENKKTVYEAMEKFMAPDRAKHTILPISKFGLMQITRQRVKPEITISVAEDCPACKGTGKIGASMLIVEDIEKNLLYLLNHQHKGLTIRVHPILYAFLNKGWFMRSRQWKWYFAHKKWIKLKADSNYHLTEYHFFDANDEEIKL</sequence>
<comment type="caution">
    <text evidence="7">The sequence shown here is derived from an EMBL/GenBank/DDBJ whole genome shotgun (WGS) entry which is preliminary data.</text>
</comment>
<dbReference type="CDD" id="cd04453">
    <property type="entry name" value="S1_RNase_E"/>
    <property type="match status" value="1"/>
</dbReference>
<dbReference type="NCBIfam" id="TIGR00757">
    <property type="entry name" value="RNaseEG"/>
    <property type="match status" value="1"/>
</dbReference>
<evidence type="ECO:0000256" key="2">
    <source>
        <dbReference type="ARBA" id="ARBA00022723"/>
    </source>
</evidence>
<dbReference type="PANTHER" id="PTHR30001">
    <property type="entry name" value="RIBONUCLEASE"/>
    <property type="match status" value="1"/>
</dbReference>
<protein>
    <submittedName>
        <fullName evidence="7">Rne/Rng family ribonuclease</fullName>
    </submittedName>
</protein>
<keyword evidence="2" id="KW-0479">Metal-binding</keyword>
<dbReference type="InterPro" id="IPR004659">
    <property type="entry name" value="RNase_E/G"/>
</dbReference>
<dbReference type="PANTHER" id="PTHR30001:SF0">
    <property type="entry name" value="RIBONUCLEASE G"/>
    <property type="match status" value="1"/>
</dbReference>
<dbReference type="InterPro" id="IPR012340">
    <property type="entry name" value="NA-bd_OB-fold"/>
</dbReference>
<keyword evidence="5" id="KW-0694">RNA-binding</keyword>
<name>A0A3N4MA52_9BACT</name>
<evidence type="ECO:0000256" key="4">
    <source>
        <dbReference type="ARBA" id="ARBA00022842"/>
    </source>
</evidence>
<dbReference type="Gene3D" id="2.40.50.140">
    <property type="entry name" value="Nucleic acid-binding proteins"/>
    <property type="match status" value="1"/>
</dbReference>
<dbReference type="GO" id="GO:0046872">
    <property type="term" value="F:metal ion binding"/>
    <property type="evidence" value="ECO:0007669"/>
    <property type="project" value="UniProtKB-KW"/>
</dbReference>
<dbReference type="AlphaFoldDB" id="A0A3N4MA52"/>
<dbReference type="GO" id="GO:0003723">
    <property type="term" value="F:RNA binding"/>
    <property type="evidence" value="ECO:0007669"/>
    <property type="project" value="UniProtKB-KW"/>
</dbReference>
<dbReference type="RefSeq" id="WP_120517594.1">
    <property type="nucleotide sequence ID" value="NZ_QXZY01000009.1"/>
</dbReference>
<dbReference type="OrthoDB" id="9804278at2"/>
<evidence type="ECO:0000259" key="6">
    <source>
        <dbReference type="Pfam" id="PF10150"/>
    </source>
</evidence>
<dbReference type="SUPFAM" id="SSF50249">
    <property type="entry name" value="Nucleic acid-binding proteins"/>
    <property type="match status" value="1"/>
</dbReference>
<accession>A0A3N4MA52</accession>
<evidence type="ECO:0000256" key="1">
    <source>
        <dbReference type="ARBA" id="ARBA00001946"/>
    </source>
</evidence>
<dbReference type="GO" id="GO:0004540">
    <property type="term" value="F:RNA nuclease activity"/>
    <property type="evidence" value="ECO:0007669"/>
    <property type="project" value="InterPro"/>
</dbReference>
<dbReference type="Proteomes" id="UP000279089">
    <property type="component" value="Unassembled WGS sequence"/>
</dbReference>
<dbReference type="GO" id="GO:0016787">
    <property type="term" value="F:hydrolase activity"/>
    <property type="evidence" value="ECO:0007669"/>
    <property type="project" value="UniProtKB-KW"/>
</dbReference>